<dbReference type="PROSITE" id="PS51186">
    <property type="entry name" value="GNAT"/>
    <property type="match status" value="1"/>
</dbReference>
<reference evidence="4 5" key="1">
    <citation type="submission" date="2023-01" db="EMBL/GenBank/DDBJ databases">
        <title>Minimal conservation of predation-associated metabolite biosynthetic gene clusters underscores biosynthetic potential of Myxococcota including descriptions for ten novel species: Archangium lansinium sp. nov., Myxococcus landrumus sp. nov., Nannocystis bai.</title>
        <authorList>
            <person name="Ahearne A."/>
            <person name="Stevens C."/>
            <person name="Dowd S."/>
        </authorList>
    </citation>
    <scope>NUCLEOTIDE SEQUENCE [LARGE SCALE GENOMIC DNA]</scope>
    <source>
        <strain evidence="4 5">WIWO2</strain>
    </source>
</reference>
<organism evidence="4 5">
    <name type="scientific">Sorangium atrum</name>
    <dbReference type="NCBI Taxonomy" id="2995308"/>
    <lineage>
        <taxon>Bacteria</taxon>
        <taxon>Pseudomonadati</taxon>
        <taxon>Myxococcota</taxon>
        <taxon>Polyangia</taxon>
        <taxon>Polyangiales</taxon>
        <taxon>Polyangiaceae</taxon>
        <taxon>Sorangium</taxon>
    </lineage>
</organism>
<name>A0ABT5BWG9_9BACT</name>
<sequence length="178" mass="19341">MTSTFIRPAVESDLPHLPEIERSASRAFRGTDLDVEALANATPAEGWRGALRAGTLWVMDDGAGTPIAFLGAEAAGEELHIRELDVVLDRQGQGLGRRLLAHVIAWARAARLEALTLTTFRTVPWNGPFYASMGFRELSPAETPPRLAEILGNEARMGLDPAQRCAMRLDLHRGDSAS</sequence>
<evidence type="ECO:0000313" key="4">
    <source>
        <dbReference type="EMBL" id="MDC0677316.1"/>
    </source>
</evidence>
<dbReference type="PANTHER" id="PTHR43800">
    <property type="entry name" value="PEPTIDYL-LYSINE N-ACETYLTRANSFERASE YJAB"/>
    <property type="match status" value="1"/>
</dbReference>
<evidence type="ECO:0000313" key="5">
    <source>
        <dbReference type="Proteomes" id="UP001217485"/>
    </source>
</evidence>
<dbReference type="RefSeq" id="WP_272094080.1">
    <property type="nucleotide sequence ID" value="NZ_JAQNDK010000001.1"/>
</dbReference>
<protein>
    <submittedName>
        <fullName evidence="4">GNAT family N-acetyltransferase</fullName>
    </submittedName>
</protein>
<dbReference type="Proteomes" id="UP001217485">
    <property type="component" value="Unassembled WGS sequence"/>
</dbReference>
<keyword evidence="5" id="KW-1185">Reference proteome</keyword>
<evidence type="ECO:0000259" key="3">
    <source>
        <dbReference type="PROSITE" id="PS51186"/>
    </source>
</evidence>
<dbReference type="PANTHER" id="PTHR43800:SF1">
    <property type="entry name" value="PEPTIDYL-LYSINE N-ACETYLTRANSFERASE YJAB"/>
    <property type="match status" value="1"/>
</dbReference>
<dbReference type="SUPFAM" id="SSF55729">
    <property type="entry name" value="Acyl-CoA N-acyltransferases (Nat)"/>
    <property type="match status" value="1"/>
</dbReference>
<dbReference type="InterPro" id="IPR016181">
    <property type="entry name" value="Acyl_CoA_acyltransferase"/>
</dbReference>
<dbReference type="Gene3D" id="3.40.630.30">
    <property type="match status" value="1"/>
</dbReference>
<gene>
    <name evidence="4" type="ORF">POL72_06145</name>
</gene>
<dbReference type="EMBL" id="JAQNDK010000001">
    <property type="protein sequence ID" value="MDC0677316.1"/>
    <property type="molecule type" value="Genomic_DNA"/>
</dbReference>
<comment type="caution">
    <text evidence="4">The sequence shown here is derived from an EMBL/GenBank/DDBJ whole genome shotgun (WGS) entry which is preliminary data.</text>
</comment>
<dbReference type="Pfam" id="PF13508">
    <property type="entry name" value="Acetyltransf_7"/>
    <property type="match status" value="1"/>
</dbReference>
<dbReference type="InterPro" id="IPR000182">
    <property type="entry name" value="GNAT_dom"/>
</dbReference>
<keyword evidence="1" id="KW-0808">Transferase</keyword>
<accession>A0ABT5BWG9</accession>
<proteinExistence type="predicted"/>
<keyword evidence="2" id="KW-0012">Acyltransferase</keyword>
<feature type="domain" description="N-acetyltransferase" evidence="3">
    <location>
        <begin position="4"/>
        <end position="162"/>
    </location>
</feature>
<dbReference type="CDD" id="cd04301">
    <property type="entry name" value="NAT_SF"/>
    <property type="match status" value="1"/>
</dbReference>
<evidence type="ECO:0000256" key="2">
    <source>
        <dbReference type="ARBA" id="ARBA00023315"/>
    </source>
</evidence>
<evidence type="ECO:0000256" key="1">
    <source>
        <dbReference type="ARBA" id="ARBA00022679"/>
    </source>
</evidence>